<feature type="transmembrane region" description="Helical" evidence="2">
    <location>
        <begin position="290"/>
        <end position="311"/>
    </location>
</feature>
<evidence type="ECO:0000313" key="4">
    <source>
        <dbReference type="Proteomes" id="UP000078542"/>
    </source>
</evidence>
<keyword evidence="2" id="KW-1133">Transmembrane helix</keyword>
<feature type="transmembrane region" description="Helical" evidence="2">
    <location>
        <begin position="323"/>
        <end position="345"/>
    </location>
</feature>
<feature type="region of interest" description="Disordered" evidence="1">
    <location>
        <begin position="177"/>
        <end position="196"/>
    </location>
</feature>
<gene>
    <name evidence="3" type="ORF">ALC62_08233</name>
</gene>
<keyword evidence="2" id="KW-0812">Transmembrane</keyword>
<feature type="non-terminal residue" evidence="3">
    <location>
        <position position="1"/>
    </location>
</feature>
<feature type="transmembrane region" description="Helical" evidence="2">
    <location>
        <begin position="259"/>
        <end position="278"/>
    </location>
</feature>
<dbReference type="EMBL" id="KQ977642">
    <property type="protein sequence ID" value="KYN01007.1"/>
    <property type="molecule type" value="Genomic_DNA"/>
</dbReference>
<evidence type="ECO:0000256" key="2">
    <source>
        <dbReference type="SAM" id="Phobius"/>
    </source>
</evidence>
<accession>A0A195CKM5</accession>
<sequence>GYFLRSITADSLKREIGSNRENEFRRVVVGDTVLQPHDFVYEGGCNGKRVSKSLGYTSRQAIPCCYLALGGKEQLFSTRSAPWHYGSGTKCDRCEFVHARRRDAMSCDEGGGIVDGRKSRRAFHNERSSQYVVTRRLTLPQPRARRVDNRFREGTTATVLVLPLLWTMFERRRHSGNQVDSQSAHFPHRDRSPTSLHKGNRLFQALFSRSEQDTSSPQQRSSKEQLVLSNEPKLLRAMCCFEHSYSGIFQDKANRKACFIGTSVFEKVTLVLLLLTLLSMTKVEGWNATGLVSLTLIIVVIIKLFSIAIAYSDLVDMSGDWSYLIEFGFGVILIAIVVGIELLVIMRTLHTAVAVIPAVFGTFLSSVSLMDLHQNMSVNSWWWEKKLINGCMYHVFRQYTLLWCLRIEEKPRVITIFDSATHEQELDATMLNSQ</sequence>
<reference evidence="3 4" key="1">
    <citation type="submission" date="2016-03" db="EMBL/GenBank/DDBJ databases">
        <title>Cyphomyrmex costatus WGS genome.</title>
        <authorList>
            <person name="Nygaard S."/>
            <person name="Hu H."/>
            <person name="Boomsma J."/>
            <person name="Zhang G."/>
        </authorList>
    </citation>
    <scope>NUCLEOTIDE SEQUENCE [LARGE SCALE GENOMIC DNA]</scope>
    <source>
        <strain evidence="3">MS0001</strain>
        <tissue evidence="3">Whole body</tissue>
    </source>
</reference>
<keyword evidence="4" id="KW-1185">Reference proteome</keyword>
<dbReference type="AlphaFoldDB" id="A0A195CKM5"/>
<feature type="transmembrane region" description="Helical" evidence="2">
    <location>
        <begin position="352"/>
        <end position="370"/>
    </location>
</feature>
<protein>
    <submittedName>
        <fullName evidence="3">Uncharacterized protein</fullName>
    </submittedName>
</protein>
<name>A0A195CKM5_9HYME</name>
<evidence type="ECO:0000256" key="1">
    <source>
        <dbReference type="SAM" id="MobiDB-lite"/>
    </source>
</evidence>
<proteinExistence type="predicted"/>
<organism evidence="3 4">
    <name type="scientific">Cyphomyrmex costatus</name>
    <dbReference type="NCBI Taxonomy" id="456900"/>
    <lineage>
        <taxon>Eukaryota</taxon>
        <taxon>Metazoa</taxon>
        <taxon>Ecdysozoa</taxon>
        <taxon>Arthropoda</taxon>
        <taxon>Hexapoda</taxon>
        <taxon>Insecta</taxon>
        <taxon>Pterygota</taxon>
        <taxon>Neoptera</taxon>
        <taxon>Endopterygota</taxon>
        <taxon>Hymenoptera</taxon>
        <taxon>Apocrita</taxon>
        <taxon>Aculeata</taxon>
        <taxon>Formicoidea</taxon>
        <taxon>Formicidae</taxon>
        <taxon>Myrmicinae</taxon>
        <taxon>Cyphomyrmex</taxon>
    </lineage>
</organism>
<keyword evidence="2" id="KW-0472">Membrane</keyword>
<evidence type="ECO:0000313" key="3">
    <source>
        <dbReference type="EMBL" id="KYN01007.1"/>
    </source>
</evidence>
<dbReference type="Proteomes" id="UP000078542">
    <property type="component" value="Unassembled WGS sequence"/>
</dbReference>